<dbReference type="InterPro" id="IPR046818">
    <property type="entry name" value="MmeI_C"/>
</dbReference>
<evidence type="ECO:0000259" key="5">
    <source>
        <dbReference type="Pfam" id="PF20464"/>
    </source>
</evidence>
<evidence type="ECO:0000259" key="8">
    <source>
        <dbReference type="Pfam" id="PF20467"/>
    </source>
</evidence>
<reference evidence="10 11" key="1">
    <citation type="submission" date="2017-12" db="EMBL/GenBank/DDBJ databases">
        <title>Phylogenetic diversity of female urinary microbiome.</title>
        <authorList>
            <person name="Thomas-White K."/>
            <person name="Wolfe A.J."/>
        </authorList>
    </citation>
    <scope>NUCLEOTIDE SEQUENCE [LARGE SCALE GENOMIC DNA]</scope>
    <source>
        <strain evidence="10 11">UMB0250</strain>
    </source>
</reference>
<comment type="caution">
    <text evidence="10">The sequence shown here is derived from an EMBL/GenBank/DDBJ whole genome shotgun (WGS) entry which is preliminary data.</text>
</comment>
<dbReference type="InterPro" id="IPR029063">
    <property type="entry name" value="SAM-dependent_MTases_sf"/>
</dbReference>
<dbReference type="Pfam" id="PF20473">
    <property type="entry name" value="MmeI_Mtase"/>
    <property type="match status" value="1"/>
</dbReference>
<feature type="domain" description="MmeI-like target recognition" evidence="7">
    <location>
        <begin position="628"/>
        <end position="831"/>
    </location>
</feature>
<dbReference type="Pfam" id="PF20467">
    <property type="entry name" value="MmeI_C"/>
    <property type="match status" value="1"/>
</dbReference>
<dbReference type="EMBL" id="PKKJ01000023">
    <property type="protein sequence ID" value="PKY65577.1"/>
    <property type="molecule type" value="Genomic_DNA"/>
</dbReference>
<dbReference type="RefSeq" id="WP_101628783.1">
    <property type="nucleotide sequence ID" value="NZ_PKKJ01000023.1"/>
</dbReference>
<feature type="domain" description="MmeI-like C-terminal" evidence="8">
    <location>
        <begin position="834"/>
        <end position="911"/>
    </location>
</feature>
<dbReference type="AlphaFoldDB" id="A0A2I1I368"/>
<dbReference type="InterPro" id="IPR050953">
    <property type="entry name" value="N4_N6_ade-DNA_methylase"/>
</dbReference>
<dbReference type="PANTHER" id="PTHR33841:SF1">
    <property type="entry name" value="DNA METHYLTRANSFERASE A"/>
    <property type="match status" value="1"/>
</dbReference>
<keyword evidence="2 10" id="KW-0489">Methyltransferase</keyword>
<comment type="catalytic activity">
    <reaction evidence="4">
        <text>a 2'-deoxyadenosine in DNA + S-adenosyl-L-methionine = an N(6)-methyl-2'-deoxyadenosine in DNA + S-adenosyl-L-homocysteine + H(+)</text>
        <dbReference type="Rhea" id="RHEA:15197"/>
        <dbReference type="Rhea" id="RHEA-COMP:12418"/>
        <dbReference type="Rhea" id="RHEA-COMP:12419"/>
        <dbReference type="ChEBI" id="CHEBI:15378"/>
        <dbReference type="ChEBI" id="CHEBI:57856"/>
        <dbReference type="ChEBI" id="CHEBI:59789"/>
        <dbReference type="ChEBI" id="CHEBI:90615"/>
        <dbReference type="ChEBI" id="CHEBI:90616"/>
        <dbReference type="EC" id="2.1.1.72"/>
    </reaction>
</comment>
<evidence type="ECO:0000256" key="3">
    <source>
        <dbReference type="ARBA" id="ARBA00022679"/>
    </source>
</evidence>
<protein>
    <recommendedName>
        <fullName evidence="1">site-specific DNA-methyltransferase (adenine-specific)</fullName>
        <ecNumber evidence="1">2.1.1.72</ecNumber>
    </recommendedName>
</protein>
<dbReference type="SUPFAM" id="SSF53335">
    <property type="entry name" value="S-adenosyl-L-methionine-dependent methyltransferases"/>
    <property type="match status" value="1"/>
</dbReference>
<dbReference type="Pfam" id="PF20465">
    <property type="entry name" value="MmeI_hel"/>
    <property type="match status" value="1"/>
</dbReference>
<dbReference type="PANTHER" id="PTHR33841">
    <property type="entry name" value="DNA METHYLTRANSFERASE YEEA-RELATED"/>
    <property type="match status" value="1"/>
</dbReference>
<evidence type="ECO:0000256" key="4">
    <source>
        <dbReference type="ARBA" id="ARBA00047942"/>
    </source>
</evidence>
<evidence type="ECO:0000256" key="1">
    <source>
        <dbReference type="ARBA" id="ARBA00011900"/>
    </source>
</evidence>
<organism evidence="10 11">
    <name type="scientific">Schaalia turicensis</name>
    <dbReference type="NCBI Taxonomy" id="131111"/>
    <lineage>
        <taxon>Bacteria</taxon>
        <taxon>Bacillati</taxon>
        <taxon>Actinomycetota</taxon>
        <taxon>Actinomycetes</taxon>
        <taxon>Actinomycetales</taxon>
        <taxon>Actinomycetaceae</taxon>
        <taxon>Schaalia</taxon>
    </lineage>
</organism>
<keyword evidence="3 10" id="KW-0808">Transferase</keyword>
<evidence type="ECO:0000313" key="10">
    <source>
        <dbReference type="EMBL" id="PKY65577.1"/>
    </source>
</evidence>
<gene>
    <name evidence="10" type="ORF">CYJ25_08890</name>
</gene>
<evidence type="ECO:0000259" key="9">
    <source>
        <dbReference type="Pfam" id="PF20473"/>
    </source>
</evidence>
<dbReference type="GO" id="GO:0009007">
    <property type="term" value="F:site-specific DNA-methyltransferase (adenine-specific) activity"/>
    <property type="evidence" value="ECO:0007669"/>
    <property type="project" value="UniProtKB-EC"/>
</dbReference>
<feature type="domain" description="MmeI-like helicase spacer" evidence="6">
    <location>
        <begin position="188"/>
        <end position="266"/>
    </location>
</feature>
<evidence type="ECO:0000313" key="11">
    <source>
        <dbReference type="Proteomes" id="UP000234545"/>
    </source>
</evidence>
<evidence type="ECO:0000259" key="7">
    <source>
        <dbReference type="Pfam" id="PF20466"/>
    </source>
</evidence>
<evidence type="ECO:0000259" key="6">
    <source>
        <dbReference type="Pfam" id="PF20465"/>
    </source>
</evidence>
<dbReference type="Proteomes" id="UP000234545">
    <property type="component" value="Unassembled WGS sequence"/>
</dbReference>
<dbReference type="InterPro" id="IPR046819">
    <property type="entry name" value="MmeI_hel"/>
</dbReference>
<dbReference type="EC" id="2.1.1.72" evidence="1"/>
<dbReference type="OrthoDB" id="4280289at2"/>
<dbReference type="InterPro" id="IPR046817">
    <property type="entry name" value="MmeI_N"/>
</dbReference>
<sequence length="922" mass="104630">MATALSLDEIRRRCTKVVADWVEEPGDERQQAQSFIKDLLGAFGITQTKAALYEKRAKRTSTGRRGFIDALIPGLALIEMKTAGRDLEAAEAQALDYMEDLAEVERPSRVITSDFKTIRILDIEAEDGADTVQFPLEELPLHAEDLAFLAGFQTRAFGSREQEKASIRAAQIMGRLYSELEKTGYSEHESSVFLVRLLFALYGDDSGMWERDLFYEFLEKRTREDGTDLGAQLVMLFQIMNQPEALRPANMDSLLSRFPYVNGGIFGESTSIPYFDSTMRELLIEACMFNWSEISPAIFGSLFQSVKSSKARRQLGEHYTTEINILKTIEPLFLDELRTEFKTYYHDVKRLEKLRDRIGQLQVMDPACGCGNFLVVAYRELRQLDLETLKRLEELDPSAGGTLFFERENLNVKLENFAGIEIEEWPARIAQTALYLVDHQANQKLAMSLGAPPKTLPLDKVECIHVGNALRTNWEQVFPPSDRVRIVGNPPFIGQYLQGVDQTEDMKLVWGDLYDGYLDYVTGWYKKAADYFQFVNNGQFAFVSTNSITQGQPVPSLFGPLFSNGWRIKFAHQTFSWTSEAADAAAVHCVIIGMEKKRRASATLYTYADIKGEPTAVPAKNINAYLVDAPNLFVKKRSTPLSTFVPKVSYGSKPTDGGNLVVEIDDYPEVKADSIASKYLRRYVGARELLHGENRWCLWLEDAPPAEIRRSNVLRDRLDAVREFRLSSKKQATKNLADSPHLFAERRRFTQPYLCIPSVVSETRKFFTAARLDAETISSNLVFNAEDPDGYLFGIVSSSMFITWQKTIGGRLESRLRFSNTVVWNNFPLPEVSEKLRAEIIAGGQAVLDARNLHPERCLADHYNPLAMSPQLLAAHRQLDKAVDRAFRQKPFNSNEERLETLLKSYLKMTESNALIKTKRRR</sequence>
<feature type="domain" description="MmeI-like DNA-methyltransferase" evidence="9">
    <location>
        <begin position="346"/>
        <end position="605"/>
    </location>
</feature>
<feature type="domain" description="MmeI-like N-terminal" evidence="5">
    <location>
        <begin position="16"/>
        <end position="182"/>
    </location>
</feature>
<evidence type="ECO:0000256" key="2">
    <source>
        <dbReference type="ARBA" id="ARBA00022603"/>
    </source>
</evidence>
<name>A0A2I1I368_9ACTO</name>
<dbReference type="Gene3D" id="3.40.50.150">
    <property type="entry name" value="Vaccinia Virus protein VP39"/>
    <property type="match status" value="1"/>
</dbReference>
<accession>A0A2I1I368</accession>
<proteinExistence type="predicted"/>
<dbReference type="Pfam" id="PF20466">
    <property type="entry name" value="MmeI_TRD"/>
    <property type="match status" value="1"/>
</dbReference>
<dbReference type="Pfam" id="PF20464">
    <property type="entry name" value="MmeI_N"/>
    <property type="match status" value="1"/>
</dbReference>
<dbReference type="InterPro" id="IPR046820">
    <property type="entry name" value="MmeI_TRD"/>
</dbReference>
<dbReference type="InterPro" id="IPR046816">
    <property type="entry name" value="MmeI_Mtase"/>
</dbReference>
<dbReference type="GO" id="GO:0032259">
    <property type="term" value="P:methylation"/>
    <property type="evidence" value="ECO:0007669"/>
    <property type="project" value="UniProtKB-KW"/>
</dbReference>